<gene>
    <name evidence="7" type="ORF">FXB38_21765</name>
</gene>
<dbReference type="AlphaFoldDB" id="A0A5S4WPC9"/>
<dbReference type="InterPro" id="IPR036388">
    <property type="entry name" value="WH-like_DNA-bd_sf"/>
</dbReference>
<comment type="function">
    <text evidence="1">NodD regulates the expression of the nodABCFE genes which encode other nodulation proteins. NodD is also a negative regulator of its own expression. Binds flavonoids as inducers.</text>
</comment>
<dbReference type="CDD" id="cd08422">
    <property type="entry name" value="PBP2_CrgA_like"/>
    <property type="match status" value="1"/>
</dbReference>
<comment type="caution">
    <text evidence="7">The sequence shown here is derived from an EMBL/GenBank/DDBJ whole genome shotgun (WGS) entry which is preliminary data.</text>
</comment>
<dbReference type="SUPFAM" id="SSF46785">
    <property type="entry name" value="Winged helix' DNA-binding domain"/>
    <property type="match status" value="1"/>
</dbReference>
<proteinExistence type="inferred from homology"/>
<dbReference type="EMBL" id="VSSR01000034">
    <property type="protein sequence ID" value="TYL82367.1"/>
    <property type="molecule type" value="Genomic_DNA"/>
</dbReference>
<dbReference type="InterPro" id="IPR005119">
    <property type="entry name" value="LysR_subst-bd"/>
</dbReference>
<dbReference type="Proteomes" id="UP000324853">
    <property type="component" value="Unassembled WGS sequence"/>
</dbReference>
<reference evidence="7 8" key="1">
    <citation type="submission" date="2019-08" db="EMBL/GenBank/DDBJ databases">
        <title>Bradyrhizobium hipponensis sp. nov., a rhizobium isolated from a Lupinus angustifolius root nodule in Tunisia.</title>
        <authorList>
            <person name="Off K."/>
            <person name="Rejili M."/>
            <person name="Mars M."/>
            <person name="Brachmann A."/>
            <person name="Marin M."/>
        </authorList>
    </citation>
    <scope>NUCLEOTIDE SEQUENCE [LARGE SCALE GENOMIC DNA]</scope>
    <source>
        <strain evidence="7 8">CTAW11</strain>
    </source>
</reference>
<evidence type="ECO:0000256" key="5">
    <source>
        <dbReference type="ARBA" id="ARBA00023163"/>
    </source>
</evidence>
<keyword evidence="4" id="KW-0238">DNA-binding</keyword>
<comment type="similarity">
    <text evidence="2">Belongs to the LysR transcriptional regulatory family.</text>
</comment>
<name>A0A5S4WPC9_9BRAD</name>
<dbReference type="Pfam" id="PF00126">
    <property type="entry name" value="HTH_1"/>
    <property type="match status" value="1"/>
</dbReference>
<dbReference type="OrthoDB" id="9786526at2"/>
<evidence type="ECO:0000256" key="1">
    <source>
        <dbReference type="ARBA" id="ARBA00003502"/>
    </source>
</evidence>
<keyword evidence="5" id="KW-0804">Transcription</keyword>
<dbReference type="Gene3D" id="1.10.10.10">
    <property type="entry name" value="Winged helix-like DNA-binding domain superfamily/Winged helix DNA-binding domain"/>
    <property type="match status" value="1"/>
</dbReference>
<dbReference type="InterPro" id="IPR058163">
    <property type="entry name" value="LysR-type_TF_proteobact-type"/>
</dbReference>
<evidence type="ECO:0000259" key="6">
    <source>
        <dbReference type="PROSITE" id="PS50931"/>
    </source>
</evidence>
<organism evidence="7 8">
    <name type="scientific">Bradyrhizobium cytisi</name>
    <dbReference type="NCBI Taxonomy" id="515489"/>
    <lineage>
        <taxon>Bacteria</taxon>
        <taxon>Pseudomonadati</taxon>
        <taxon>Pseudomonadota</taxon>
        <taxon>Alphaproteobacteria</taxon>
        <taxon>Hyphomicrobiales</taxon>
        <taxon>Nitrobacteraceae</taxon>
        <taxon>Bradyrhizobium</taxon>
    </lineage>
</organism>
<keyword evidence="8" id="KW-1185">Reference proteome</keyword>
<dbReference type="PANTHER" id="PTHR30537:SF5">
    <property type="entry name" value="HTH-TYPE TRANSCRIPTIONAL ACTIVATOR TTDR-RELATED"/>
    <property type="match status" value="1"/>
</dbReference>
<dbReference type="PROSITE" id="PS50931">
    <property type="entry name" value="HTH_LYSR"/>
    <property type="match status" value="1"/>
</dbReference>
<evidence type="ECO:0000256" key="4">
    <source>
        <dbReference type="ARBA" id="ARBA00023125"/>
    </source>
</evidence>
<dbReference type="Gene3D" id="3.40.190.290">
    <property type="match status" value="1"/>
</dbReference>
<dbReference type="GO" id="GO:0006351">
    <property type="term" value="P:DNA-templated transcription"/>
    <property type="evidence" value="ECO:0007669"/>
    <property type="project" value="TreeGrafter"/>
</dbReference>
<accession>A0A5S4WPC9</accession>
<dbReference type="Pfam" id="PF03466">
    <property type="entry name" value="LysR_substrate"/>
    <property type="match status" value="1"/>
</dbReference>
<dbReference type="GO" id="GO:0043565">
    <property type="term" value="F:sequence-specific DNA binding"/>
    <property type="evidence" value="ECO:0007669"/>
    <property type="project" value="TreeGrafter"/>
</dbReference>
<keyword evidence="3" id="KW-0805">Transcription regulation</keyword>
<protein>
    <submittedName>
        <fullName evidence="7">LysR family transcriptional regulator</fullName>
    </submittedName>
</protein>
<evidence type="ECO:0000313" key="7">
    <source>
        <dbReference type="EMBL" id="TYL82367.1"/>
    </source>
</evidence>
<evidence type="ECO:0000256" key="3">
    <source>
        <dbReference type="ARBA" id="ARBA00023015"/>
    </source>
</evidence>
<evidence type="ECO:0000256" key="2">
    <source>
        <dbReference type="ARBA" id="ARBA00009437"/>
    </source>
</evidence>
<dbReference type="GO" id="GO:0003700">
    <property type="term" value="F:DNA-binding transcription factor activity"/>
    <property type="evidence" value="ECO:0007669"/>
    <property type="project" value="InterPro"/>
</dbReference>
<evidence type="ECO:0000313" key="8">
    <source>
        <dbReference type="Proteomes" id="UP000324853"/>
    </source>
</evidence>
<feature type="domain" description="HTH lysR-type" evidence="6">
    <location>
        <begin position="1"/>
        <end position="61"/>
    </location>
</feature>
<dbReference type="InterPro" id="IPR036390">
    <property type="entry name" value="WH_DNA-bd_sf"/>
</dbReference>
<dbReference type="PANTHER" id="PTHR30537">
    <property type="entry name" value="HTH-TYPE TRANSCRIPTIONAL REGULATOR"/>
    <property type="match status" value="1"/>
</dbReference>
<dbReference type="SUPFAM" id="SSF53850">
    <property type="entry name" value="Periplasmic binding protein-like II"/>
    <property type="match status" value="1"/>
</dbReference>
<sequence length="297" mass="32827">MALTSLGDYTTFLAIVDEGSLTSAAVRLGRSLQAVSRSLARLEQDLGVELVSRTTRRLRPTTAGLDFAGRIRLALTTIDGAREDLIARDRRLAGTIRIGTSSLFGPEYVSPALSQFLTRNPEVDIELVLSDEHVDLVAEKLDFVVRIGNLPDSNLRVRHLGGLNWAVFASPAYLAAHGRPEHPRELSRHACVLRARDDDRWVFDDDKRRIEVHGRFRSENAAARNAAVASGLGIGLAPLWQVRRLIEQGIVEQILVGHEPPPIPLQIVWVRRGAGVLPRRVRAAMEFLVAQLSALRI</sequence>
<dbReference type="InterPro" id="IPR000847">
    <property type="entry name" value="LysR_HTH_N"/>
</dbReference>